<accession>A0A4Q8LAJ7</accession>
<dbReference type="InterPro" id="IPR012786">
    <property type="entry name" value="Protocat_dOase_a"/>
</dbReference>
<evidence type="ECO:0000256" key="2">
    <source>
        <dbReference type="ARBA" id="ARBA00022964"/>
    </source>
</evidence>
<evidence type="ECO:0000313" key="5">
    <source>
        <dbReference type="EMBL" id="TAA25663.1"/>
    </source>
</evidence>
<dbReference type="InterPro" id="IPR050770">
    <property type="entry name" value="Intradiol_RC_Dioxygenase"/>
</dbReference>
<dbReference type="RefSeq" id="WP_130551286.1">
    <property type="nucleotide sequence ID" value="NZ_SHMC01000003.1"/>
</dbReference>
<dbReference type="GO" id="GO:0008199">
    <property type="term" value="F:ferric iron binding"/>
    <property type="evidence" value="ECO:0007669"/>
    <property type="project" value="InterPro"/>
</dbReference>
<dbReference type="Gene3D" id="2.60.130.10">
    <property type="entry name" value="Aromatic compound dioxygenase"/>
    <property type="match status" value="1"/>
</dbReference>
<dbReference type="OrthoDB" id="9805815at2"/>
<dbReference type="InterPro" id="IPR000627">
    <property type="entry name" value="Intradiol_dOase_C"/>
</dbReference>
<keyword evidence="2 5" id="KW-0223">Dioxygenase</keyword>
<evidence type="ECO:0000256" key="3">
    <source>
        <dbReference type="ARBA" id="ARBA00023002"/>
    </source>
</evidence>
<reference evidence="5 6" key="1">
    <citation type="submission" date="2019-02" db="EMBL/GenBank/DDBJ databases">
        <title>WGS of Pseudoxanthomonas species novum from clinical isolates.</title>
        <authorList>
            <person name="Bernier A.-M."/>
            <person name="Bernard K."/>
            <person name="Vachon A."/>
        </authorList>
    </citation>
    <scope>NUCLEOTIDE SEQUENCE [LARGE SCALE GENOMIC DNA]</scope>
    <source>
        <strain evidence="5 6">NML171200</strain>
    </source>
</reference>
<evidence type="ECO:0000259" key="4">
    <source>
        <dbReference type="PROSITE" id="PS00083"/>
    </source>
</evidence>
<feature type="domain" description="Intradiol ring-cleavage dioxygenases" evidence="4">
    <location>
        <begin position="39"/>
        <end position="67"/>
    </location>
</feature>
<dbReference type="PANTHER" id="PTHR33711:SF9">
    <property type="entry name" value="PROTOCATECHUATE 3,4-DIOXYGENASE ALPHA CHAIN"/>
    <property type="match status" value="1"/>
</dbReference>
<organism evidence="5 6">
    <name type="scientific">Pseudoxanthomonas winnipegensis</name>
    <dbReference type="NCBI Taxonomy" id="2480810"/>
    <lineage>
        <taxon>Bacteria</taxon>
        <taxon>Pseudomonadati</taxon>
        <taxon>Pseudomonadota</taxon>
        <taxon>Gammaproteobacteria</taxon>
        <taxon>Lysobacterales</taxon>
        <taxon>Lysobacteraceae</taxon>
        <taxon>Pseudoxanthomonas</taxon>
    </lineage>
</organism>
<dbReference type="EMBL" id="SHMC01000003">
    <property type="protein sequence ID" value="TAA25663.1"/>
    <property type="molecule type" value="Genomic_DNA"/>
</dbReference>
<dbReference type="EC" id="1.13.11.3" evidence="5"/>
<dbReference type="CDD" id="cd03463">
    <property type="entry name" value="3_4-PCD_alpha"/>
    <property type="match status" value="1"/>
</dbReference>
<evidence type="ECO:0000256" key="1">
    <source>
        <dbReference type="ARBA" id="ARBA00007825"/>
    </source>
</evidence>
<dbReference type="PANTHER" id="PTHR33711">
    <property type="entry name" value="DIOXYGENASE, PUTATIVE (AFU_ORTHOLOGUE AFUA_2G02910)-RELATED"/>
    <property type="match status" value="1"/>
</dbReference>
<dbReference type="SUPFAM" id="SSF49482">
    <property type="entry name" value="Aromatic compound dioxygenase"/>
    <property type="match status" value="1"/>
</dbReference>
<dbReference type="NCBIfam" id="TIGR02423">
    <property type="entry name" value="protocat_alph"/>
    <property type="match status" value="1"/>
</dbReference>
<comment type="similarity">
    <text evidence="1">Belongs to the intradiol ring-cleavage dioxygenase family.</text>
</comment>
<dbReference type="AlphaFoldDB" id="A0A4Q8LAJ7"/>
<dbReference type="InterPro" id="IPR015889">
    <property type="entry name" value="Intradiol_dOase_core"/>
</dbReference>
<evidence type="ECO:0000313" key="6">
    <source>
        <dbReference type="Proteomes" id="UP000292627"/>
    </source>
</evidence>
<name>A0A4Q8LAJ7_9GAMM</name>
<keyword evidence="3 5" id="KW-0560">Oxidoreductase</keyword>
<dbReference type="Pfam" id="PF00775">
    <property type="entry name" value="Dioxygenase_C"/>
    <property type="match status" value="1"/>
</dbReference>
<dbReference type="Proteomes" id="UP000292627">
    <property type="component" value="Unassembled WGS sequence"/>
</dbReference>
<sequence length="187" mass="20666">MSLQSTPWQTVGPYYRLGLEPLYHTQIAPPEAKGERITVTGTVFDGLGNPVSDAVLELWQADADGIYDHAEDPRRDAHDPAFHGWGRVPTDAQGRFSFSTIKPGRVQGLKGVAQAPHLVALVFMRGLLKAAPTRIYFSDEPSNGEDGILALVPEARRETLIARQTAPGQYAWDVKMQGERETVFFSY</sequence>
<comment type="caution">
    <text evidence="5">The sequence shown here is derived from an EMBL/GenBank/DDBJ whole genome shotgun (WGS) entry which is preliminary data.</text>
</comment>
<proteinExistence type="inferred from homology"/>
<dbReference type="GO" id="GO:0018578">
    <property type="term" value="F:protocatechuate 3,4-dioxygenase activity"/>
    <property type="evidence" value="ECO:0007669"/>
    <property type="project" value="UniProtKB-EC"/>
</dbReference>
<dbReference type="PROSITE" id="PS00083">
    <property type="entry name" value="INTRADIOL_DIOXYGENAS"/>
    <property type="match status" value="1"/>
</dbReference>
<protein>
    <submittedName>
        <fullName evidence="5">Protocatechuate 3,4-dioxygenase subunit alpha</fullName>
        <ecNumber evidence="5">1.13.11.3</ecNumber>
    </submittedName>
</protein>
<gene>
    <name evidence="5" type="primary">pcaG</name>
    <name evidence="5" type="ORF">EA660_09460</name>
</gene>